<reference evidence="2" key="1">
    <citation type="submission" date="2022-12" db="EMBL/GenBank/DDBJ databases">
        <authorList>
            <person name="Alioto T."/>
            <person name="Alioto T."/>
            <person name="Gomez Garrido J."/>
        </authorList>
    </citation>
    <scope>NUCLEOTIDE SEQUENCE</scope>
</reference>
<dbReference type="Proteomes" id="UP001178461">
    <property type="component" value="Chromosome 7"/>
</dbReference>
<dbReference type="AlphaFoldDB" id="A0AA35KMA1"/>
<organism evidence="2 3">
    <name type="scientific">Podarcis lilfordi</name>
    <name type="common">Lilford's wall lizard</name>
    <dbReference type="NCBI Taxonomy" id="74358"/>
    <lineage>
        <taxon>Eukaryota</taxon>
        <taxon>Metazoa</taxon>
        <taxon>Chordata</taxon>
        <taxon>Craniata</taxon>
        <taxon>Vertebrata</taxon>
        <taxon>Euteleostomi</taxon>
        <taxon>Lepidosauria</taxon>
        <taxon>Squamata</taxon>
        <taxon>Bifurcata</taxon>
        <taxon>Unidentata</taxon>
        <taxon>Episquamata</taxon>
        <taxon>Laterata</taxon>
        <taxon>Lacertibaenia</taxon>
        <taxon>Lacertidae</taxon>
        <taxon>Podarcis</taxon>
    </lineage>
</organism>
<evidence type="ECO:0000256" key="1">
    <source>
        <dbReference type="SAM" id="MobiDB-lite"/>
    </source>
</evidence>
<accession>A0AA35KMA1</accession>
<proteinExistence type="predicted"/>
<gene>
    <name evidence="2" type="ORF">PODLI_1B016347</name>
</gene>
<keyword evidence="3" id="KW-1185">Reference proteome</keyword>
<sequence length="119" mass="12757">MGWAPRGGGDIEDGRGTSQEAAAALALRFSSGGTRAEASLRAGRPDGRPTATRRVLEHEAPPPASLPSPTGHVRAHAPPSAKQRARERRLLLSPTRDMLRYELGSENEIPLDNEGWNSV</sequence>
<evidence type="ECO:0000313" key="3">
    <source>
        <dbReference type="Proteomes" id="UP001178461"/>
    </source>
</evidence>
<dbReference type="EMBL" id="OX395132">
    <property type="protein sequence ID" value="CAI5779998.1"/>
    <property type="molecule type" value="Genomic_DNA"/>
</dbReference>
<protein>
    <submittedName>
        <fullName evidence="2">Uncharacterized protein</fullName>
    </submittedName>
</protein>
<evidence type="ECO:0000313" key="2">
    <source>
        <dbReference type="EMBL" id="CAI5779998.1"/>
    </source>
</evidence>
<name>A0AA35KMA1_9SAUR</name>
<feature type="region of interest" description="Disordered" evidence="1">
    <location>
        <begin position="29"/>
        <end position="93"/>
    </location>
</feature>